<dbReference type="AlphaFoldDB" id="A0A1S1YV88"/>
<dbReference type="InterPro" id="IPR011034">
    <property type="entry name" value="Formyl_transferase-like_C_sf"/>
</dbReference>
<proteinExistence type="predicted"/>
<accession>A0A1S1YV88</accession>
<dbReference type="Pfam" id="PF00551">
    <property type="entry name" value="Formyl_trans_N"/>
    <property type="match status" value="1"/>
</dbReference>
<dbReference type="RefSeq" id="WP_044224529.1">
    <property type="nucleotide sequence ID" value="NZ_JRYR02000001.1"/>
</dbReference>
<dbReference type="Pfam" id="PF02911">
    <property type="entry name" value="Formyl_trans_C"/>
    <property type="match status" value="1"/>
</dbReference>
<dbReference type="Gene3D" id="3.40.50.12230">
    <property type="match status" value="1"/>
</dbReference>
<evidence type="ECO:0008006" key="5">
    <source>
        <dbReference type="Google" id="ProtNLM"/>
    </source>
</evidence>
<dbReference type="PANTHER" id="PTHR11138:SF5">
    <property type="entry name" value="METHIONYL-TRNA FORMYLTRANSFERASE, MITOCHONDRIAL"/>
    <property type="match status" value="1"/>
</dbReference>
<evidence type="ECO:0000259" key="1">
    <source>
        <dbReference type="Pfam" id="PF00551"/>
    </source>
</evidence>
<dbReference type="InterPro" id="IPR002376">
    <property type="entry name" value="Formyl_transf_N"/>
</dbReference>
<dbReference type="InterPro" id="IPR005793">
    <property type="entry name" value="Formyl_trans_C"/>
</dbReference>
<organism evidence="3 4">
    <name type="scientific">Flammeovirga pacifica</name>
    <dbReference type="NCBI Taxonomy" id="915059"/>
    <lineage>
        <taxon>Bacteria</taxon>
        <taxon>Pseudomonadati</taxon>
        <taxon>Bacteroidota</taxon>
        <taxon>Cytophagia</taxon>
        <taxon>Cytophagales</taxon>
        <taxon>Flammeovirgaceae</taxon>
        <taxon>Flammeovirga</taxon>
    </lineage>
</organism>
<feature type="domain" description="Formyl transferase N-terminal" evidence="1">
    <location>
        <begin position="56"/>
        <end position="141"/>
    </location>
</feature>
<dbReference type="EMBL" id="JRYR02000001">
    <property type="protein sequence ID" value="OHX64944.1"/>
    <property type="molecule type" value="Genomic_DNA"/>
</dbReference>
<dbReference type="STRING" id="915059.NH26_00570"/>
<dbReference type="GO" id="GO:0004479">
    <property type="term" value="F:methionyl-tRNA formyltransferase activity"/>
    <property type="evidence" value="ECO:0007669"/>
    <property type="project" value="TreeGrafter"/>
</dbReference>
<evidence type="ECO:0000313" key="4">
    <source>
        <dbReference type="Proteomes" id="UP000179797"/>
    </source>
</evidence>
<dbReference type="Proteomes" id="UP000179797">
    <property type="component" value="Unassembled WGS sequence"/>
</dbReference>
<dbReference type="SUPFAM" id="SSF53328">
    <property type="entry name" value="Formyltransferase"/>
    <property type="match status" value="1"/>
</dbReference>
<feature type="domain" description="Formyl transferase C-terminal" evidence="2">
    <location>
        <begin position="191"/>
        <end position="288"/>
    </location>
</feature>
<gene>
    <name evidence="3" type="ORF">NH26_00570</name>
</gene>
<dbReference type="PANTHER" id="PTHR11138">
    <property type="entry name" value="METHIONYL-TRNA FORMYLTRANSFERASE"/>
    <property type="match status" value="1"/>
</dbReference>
<dbReference type="OrthoDB" id="9806170at2"/>
<evidence type="ECO:0000259" key="2">
    <source>
        <dbReference type="Pfam" id="PF02911"/>
    </source>
</evidence>
<reference evidence="3 4" key="1">
    <citation type="journal article" date="2012" name="Int. J. Syst. Evol. Microbiol.">
        <title>Flammeovirga pacifica sp. nov., isolated from deep-sea sediment.</title>
        <authorList>
            <person name="Xu H."/>
            <person name="Fu Y."/>
            <person name="Yang N."/>
            <person name="Ding Z."/>
            <person name="Lai Q."/>
            <person name="Zeng R."/>
        </authorList>
    </citation>
    <scope>NUCLEOTIDE SEQUENCE [LARGE SCALE GENOMIC DNA]</scope>
    <source>
        <strain evidence="4">DSM 24597 / LMG 26175 / WPAGA1</strain>
    </source>
</reference>
<dbReference type="GO" id="GO:0005829">
    <property type="term" value="C:cytosol"/>
    <property type="evidence" value="ECO:0007669"/>
    <property type="project" value="TreeGrafter"/>
</dbReference>
<dbReference type="InterPro" id="IPR036477">
    <property type="entry name" value="Formyl_transf_N_sf"/>
</dbReference>
<name>A0A1S1YV88_FLAPC</name>
<sequence>MIVLYLNTSKGYRVLEYLIENKLIKIIFAVITYDDKNTFDNSYDRITYICRKNNISVFDKYHKLVIPTTYYKLAIGWQFIIKDTSNLYVIHDSLLPKYRGFAPTVNALINGERKIGASLIQSTEEYDKGAIFKQEEIHIKYPIKIQTVLKLLEETYQRLSLDFIKTIKTEKLIHLTPQDENNASYSLWRNHNDYFIDWSWNADKIERFVNAVSFPFEGAKSILNNITYTISEVKVLNDVKVENRQIGKQIFVQEGKPVIVCGKGLIRIDKMLDEDNQAYNVNTFRNQFK</sequence>
<protein>
    <recommendedName>
        <fullName evidence="5">Methionyl-tRNA formyltransferase</fullName>
    </recommendedName>
</protein>
<comment type="caution">
    <text evidence="3">The sequence shown here is derived from an EMBL/GenBank/DDBJ whole genome shotgun (WGS) entry which is preliminary data.</text>
</comment>
<dbReference type="SUPFAM" id="SSF50486">
    <property type="entry name" value="FMT C-terminal domain-like"/>
    <property type="match status" value="1"/>
</dbReference>
<keyword evidence="4" id="KW-1185">Reference proteome</keyword>
<evidence type="ECO:0000313" key="3">
    <source>
        <dbReference type="EMBL" id="OHX64944.1"/>
    </source>
</evidence>